<dbReference type="RefSeq" id="WP_388001790.1">
    <property type="nucleotide sequence ID" value="NZ_JBHUEE010000001.1"/>
</dbReference>
<evidence type="ECO:0000313" key="4">
    <source>
        <dbReference type="Proteomes" id="UP001597277"/>
    </source>
</evidence>
<reference evidence="4" key="1">
    <citation type="journal article" date="2019" name="Int. J. Syst. Evol. Microbiol.">
        <title>The Global Catalogue of Microorganisms (GCM) 10K type strain sequencing project: providing services to taxonomists for standard genome sequencing and annotation.</title>
        <authorList>
            <consortium name="The Broad Institute Genomics Platform"/>
            <consortium name="The Broad Institute Genome Sequencing Center for Infectious Disease"/>
            <person name="Wu L."/>
            <person name="Ma J."/>
        </authorList>
    </citation>
    <scope>NUCLEOTIDE SEQUENCE [LARGE SCALE GENOMIC DNA]</scope>
    <source>
        <strain evidence="4">JCM 17130</strain>
    </source>
</reference>
<dbReference type="SUPFAM" id="SSF52540">
    <property type="entry name" value="P-loop containing nucleoside triphosphate hydrolases"/>
    <property type="match status" value="1"/>
</dbReference>
<dbReference type="Gene3D" id="3.40.50.300">
    <property type="entry name" value="P-loop containing nucleotide triphosphate hydrolases"/>
    <property type="match status" value="1"/>
</dbReference>
<evidence type="ECO:0000313" key="3">
    <source>
        <dbReference type="EMBL" id="MFD1716344.1"/>
    </source>
</evidence>
<dbReference type="InterPro" id="IPR027417">
    <property type="entry name" value="P-loop_NTPase"/>
</dbReference>
<proteinExistence type="predicted"/>
<dbReference type="PANTHER" id="PTHR34301">
    <property type="entry name" value="DNA-BINDING PROTEIN-RELATED"/>
    <property type="match status" value="1"/>
</dbReference>
<accession>A0ABW4KZP1</accession>
<feature type="domain" description="Orc1-like AAA ATPase" evidence="2">
    <location>
        <begin position="2"/>
        <end position="162"/>
    </location>
</feature>
<dbReference type="Proteomes" id="UP001597277">
    <property type="component" value="Unassembled WGS sequence"/>
</dbReference>
<sequence length="439" mass="47626">MFVGREQERTLLRDRLARVIAYGEMMGPLSVVTGARGLGKTSLLADVGERAARDGFVVAWVSGIKHQRFLPDVVDRVTRSLERADVLGTDSSRPARRVKDLGVEVNLGVGKVSATVGLDEAKEAATSPALVGPVEDFFHHTANLARDRGGAGLLVVIDELHEPLTSRAEREYIAHGPAVVDAGVLLNAAQNMSRERERYPVGFIGAGLPQTKALLMRAATFGERTREVALTGLDEQTAKAVLTEPAKQLDVSWSADVLDMAHAESGGYPPALQTIGEAAWHAARPERGDVITLEHVTAAQPAVRSEMTSLFQARWDVATDGERDFLRAMASQPGTEVRRGDVAEELGKDSDDLGMVRRSLINKGIIDAPARGRLRFTIPGFGEFVRSQRADSDDEQGQQQSASGARLRAAREQLRERTSHRTARHDLPRHGPTRGGPQL</sequence>
<comment type="caution">
    <text evidence="3">The sequence shown here is derived from an EMBL/GenBank/DDBJ whole genome shotgun (WGS) entry which is preliminary data.</text>
</comment>
<feature type="region of interest" description="Disordered" evidence="1">
    <location>
        <begin position="387"/>
        <end position="439"/>
    </location>
</feature>
<organism evidence="3 4">
    <name type="scientific">Georgenia deserti</name>
    <dbReference type="NCBI Taxonomy" id="2093781"/>
    <lineage>
        <taxon>Bacteria</taxon>
        <taxon>Bacillati</taxon>
        <taxon>Actinomycetota</taxon>
        <taxon>Actinomycetes</taxon>
        <taxon>Micrococcales</taxon>
        <taxon>Bogoriellaceae</taxon>
        <taxon>Georgenia</taxon>
    </lineage>
</organism>
<dbReference type="Pfam" id="PF13191">
    <property type="entry name" value="AAA_16"/>
    <property type="match status" value="1"/>
</dbReference>
<dbReference type="PANTHER" id="PTHR34301:SF8">
    <property type="entry name" value="ATPASE DOMAIN-CONTAINING PROTEIN"/>
    <property type="match status" value="1"/>
</dbReference>
<evidence type="ECO:0000259" key="2">
    <source>
        <dbReference type="Pfam" id="PF13191"/>
    </source>
</evidence>
<evidence type="ECO:0000256" key="1">
    <source>
        <dbReference type="SAM" id="MobiDB-lite"/>
    </source>
</evidence>
<feature type="compositionally biased region" description="Basic and acidic residues" evidence="1">
    <location>
        <begin position="409"/>
        <end position="429"/>
    </location>
</feature>
<name>A0ABW4KZP1_9MICO</name>
<protein>
    <submittedName>
        <fullName evidence="3">AAA family ATPase</fullName>
    </submittedName>
</protein>
<dbReference type="InterPro" id="IPR041664">
    <property type="entry name" value="AAA_16"/>
</dbReference>
<keyword evidence="4" id="KW-1185">Reference proteome</keyword>
<gene>
    <name evidence="3" type="ORF">ACFSE6_00730</name>
</gene>
<dbReference type="EMBL" id="JBHUEE010000001">
    <property type="protein sequence ID" value="MFD1716344.1"/>
    <property type="molecule type" value="Genomic_DNA"/>
</dbReference>